<proteinExistence type="predicted"/>
<reference evidence="1 2" key="1">
    <citation type="submission" date="2019-06" db="EMBL/GenBank/DDBJ databases">
        <title>Genomic Encyclopedia of Archaeal and Bacterial Type Strains, Phase II (KMG-II): from individual species to whole genera.</title>
        <authorList>
            <person name="Goeker M."/>
        </authorList>
    </citation>
    <scope>NUCLEOTIDE SEQUENCE [LARGE SCALE GENOMIC DNA]</scope>
    <source>
        <strain evidence="1 2">DSM 18423</strain>
    </source>
</reference>
<name>A0A543K3M7_9RHOB</name>
<evidence type="ECO:0000313" key="1">
    <source>
        <dbReference type="EMBL" id="TQM89690.1"/>
    </source>
</evidence>
<evidence type="ECO:0000313" key="2">
    <source>
        <dbReference type="Proteomes" id="UP000320582"/>
    </source>
</evidence>
<accession>A0A543K3M7</accession>
<dbReference type="RefSeq" id="WP_142085695.1">
    <property type="nucleotide sequence ID" value="NZ_VFPT01000005.1"/>
</dbReference>
<comment type="caution">
    <text evidence="1">The sequence shown here is derived from an EMBL/GenBank/DDBJ whole genome shotgun (WGS) entry which is preliminary data.</text>
</comment>
<sequence length="60" mass="6327">MQRDLQVIHRSDLAFAQIIAGCALKNLADLVPSLTAVDLVETPAKGFCLNLCGGGAAFRL</sequence>
<dbReference type="Proteomes" id="UP000320582">
    <property type="component" value="Unassembled WGS sequence"/>
</dbReference>
<dbReference type="EMBL" id="VFPT01000005">
    <property type="protein sequence ID" value="TQM89690.1"/>
    <property type="molecule type" value="Genomic_DNA"/>
</dbReference>
<protein>
    <submittedName>
        <fullName evidence="1">Uncharacterized protein</fullName>
    </submittedName>
</protein>
<keyword evidence="2" id="KW-1185">Reference proteome</keyword>
<dbReference type="AlphaFoldDB" id="A0A543K3M7"/>
<organism evidence="1 2">
    <name type="scientific">Roseinatronobacter monicus</name>
    <dbReference type="NCBI Taxonomy" id="393481"/>
    <lineage>
        <taxon>Bacteria</taxon>
        <taxon>Pseudomonadati</taxon>
        <taxon>Pseudomonadota</taxon>
        <taxon>Alphaproteobacteria</taxon>
        <taxon>Rhodobacterales</taxon>
        <taxon>Paracoccaceae</taxon>
        <taxon>Roseinatronobacter</taxon>
    </lineage>
</organism>
<gene>
    <name evidence="1" type="ORF">BD293_4361</name>
</gene>